<proteinExistence type="predicted"/>
<reference evidence="4 6" key="1">
    <citation type="submission" date="2023-11" db="EMBL/GenBank/DDBJ databases">
        <title>Unpublished Manusciprt.</title>
        <authorList>
            <person name="Saticioglu I.B."/>
            <person name="Ay H."/>
            <person name="Ajmi N."/>
            <person name="Altun S."/>
            <person name="Duman M."/>
        </authorList>
    </citation>
    <scope>NUCLEOTIDE SEQUENCE</scope>
    <source>
        <strain evidence="3 6">Fl-33</strain>
        <strain evidence="4">Fl-77</strain>
    </source>
</reference>
<evidence type="ECO:0000313" key="5">
    <source>
        <dbReference type="Proteomes" id="UP001270053"/>
    </source>
</evidence>
<dbReference type="EMBL" id="JAWXVH010000007">
    <property type="protein sequence ID" value="MDX6186756.1"/>
    <property type="molecule type" value="Genomic_DNA"/>
</dbReference>
<organism evidence="4 5">
    <name type="scientific">Flavobacterium flavipigmentatum</name>
    <dbReference type="NCBI Taxonomy" id="2893884"/>
    <lineage>
        <taxon>Bacteria</taxon>
        <taxon>Pseudomonadati</taxon>
        <taxon>Bacteroidota</taxon>
        <taxon>Flavobacteriia</taxon>
        <taxon>Flavobacteriales</taxon>
        <taxon>Flavobacteriaceae</taxon>
        <taxon>Flavobacterium</taxon>
    </lineage>
</organism>
<dbReference type="Pfam" id="PF23237">
    <property type="entry name" value="HYR_4C"/>
    <property type="match status" value="1"/>
</dbReference>
<evidence type="ECO:0000259" key="1">
    <source>
        <dbReference type="Pfam" id="PF23237"/>
    </source>
</evidence>
<evidence type="ECO:0000313" key="4">
    <source>
        <dbReference type="EMBL" id="MDX6186756.1"/>
    </source>
</evidence>
<dbReference type="PROSITE" id="PS51257">
    <property type="entry name" value="PROKAR_LIPOPROTEIN"/>
    <property type="match status" value="1"/>
</dbReference>
<dbReference type="EMBL" id="JAWXVG010000006">
    <property type="protein sequence ID" value="MDX6183175.1"/>
    <property type="molecule type" value="Genomic_DNA"/>
</dbReference>
<dbReference type="InterPro" id="IPR047589">
    <property type="entry name" value="DUF11_rpt"/>
</dbReference>
<name>A0AAJ2SAI8_9FLAO</name>
<dbReference type="InterPro" id="IPR055354">
    <property type="entry name" value="DUF7507"/>
</dbReference>
<dbReference type="Proteomes" id="UP001278738">
    <property type="component" value="Unassembled WGS sequence"/>
</dbReference>
<feature type="domain" description="DUF7507" evidence="2">
    <location>
        <begin position="2162"/>
        <end position="2260"/>
    </location>
</feature>
<dbReference type="RefSeq" id="WP_229976246.1">
    <property type="nucleotide sequence ID" value="NZ_CP087133.1"/>
</dbReference>
<protein>
    <submittedName>
        <fullName evidence="4">Gliding motility-associated C-terminal domain-containing protein</fullName>
    </submittedName>
</protein>
<dbReference type="InterPro" id="IPR057078">
    <property type="entry name" value="HYR-4C"/>
</dbReference>
<accession>A0AAJ2SAI8</accession>
<evidence type="ECO:0000313" key="6">
    <source>
        <dbReference type="Proteomes" id="UP001278738"/>
    </source>
</evidence>
<comment type="caution">
    <text evidence="4">The sequence shown here is derived from an EMBL/GenBank/DDBJ whole genome shotgun (WGS) entry which is preliminary data.</text>
</comment>
<dbReference type="NCBIfam" id="TIGR01451">
    <property type="entry name" value="B_ant_repeat"/>
    <property type="match status" value="1"/>
</dbReference>
<dbReference type="Pfam" id="PF13585">
    <property type="entry name" value="CHU_C"/>
    <property type="match status" value="1"/>
</dbReference>
<dbReference type="Pfam" id="PF24346">
    <property type="entry name" value="DUF7507"/>
    <property type="match status" value="1"/>
</dbReference>
<keyword evidence="6" id="KW-1185">Reference proteome</keyword>
<sequence>MKAIITLLILFWLGCVNVNAQSFLISFPNHATAPTQNPQNLTVCNSSSLLQVRLDVATTATTGANVTLQLPVGIEYVSGSILKSDGSLGLTIAENGGTANAPKFIVGPNQLTTGDYIVFTIEKKATCAARTTALSGTIFKDVVTATIAGETPSIGTSPAYQVFYPVFSFTQPATQINAVIGQTYSRSFTITNGGNGCTKEVNFTIDYPSGGIKQTSLTLGGVAIMPVSTIGTTSYYTINATELSGGDFCFGETLIFTETYVVKTCDAITNYATGWGCGSAAADWCQTATGSVGITMVSGVSNYDQFTVSKVGYVNDCTPFSFKIVYKNSGTGNPIAAAMYNAAFEIGQGVEDGSQLQAMNFQSLNLNAAVLNGNSVPHSGGVGTSIYSMNLKDLFTSDPDGAGVGVDDLDGDGFYDDLPAGASITFDIAAAMNCNATCNISRSLYYGFCGTILYNTICSSAVITSNFIRDSLYEKDRDTALSTFFGENLQTADNSYAPSNVDCGVPFRMRFSVNWYAMDPINYNVNQKWVYKITLPAGVLVSGTGNPKWNNGKDINATTFLTPTVTQVGNVVTVVSPDVLPGMVYLDLIVDCSTSCGASLIIPYNFEYVNDNKAGCNCNNAVFCDSYTIKNVVCPDACTVGGANIKSIKVERADNSLGWTDNTLSTHQVRSAISTYDLSKALYLDQIDITATGVQNGIAATNLFLYTAINKYGGNGDKLTPLSIDVIIKRAGVIVATGTSSVFTTIGTTTAGVLPLYGIQAIRWNLTATLPAGGLLAGDTYETVAHYTVSTNALPSNDVQTGNAIYFYNVDINNNEISCGSRVPELYLVGTIFNLNPYSQNVTNACGIASSQSTIYRQYAPSGNFYKNEIRPGLIITAYTVTLPAGYTMVGFRNAQDGSPYLIPTSVTGNQYRYELPVVVNDLRPSLNYQSYYADMSPTCATASSENYTITGEFQDFYYHYKDLSSSNPDAKSETFTVTVPYNTATKPSVTFTNQTGTLQVSKPTESFTVRLANTGTTTAPYTWMSIPNVSGVTITQVVDLTTNTALTSINYSGGTWYKLSTAGLATAATNNYRIDFNYTTCVPTTINVDAGWNCTSFPTDPTEYTCDRNTIALPFIPQTAEIQIINIQQPTTPINLCTSIPFEYRMNSAGAGNTVNNKFVIDLPVGMSYESGSIQAEYPAGSGNWKPVVFKTAGTRTTVYLSSYPDYPAEGLPGTLNDGGNSNLRLIGMRFSLNTNCDFVAGSNINIFANANGSCGVPYTDDGVGSASLPINAIGVVPDYLVVSNLALASGSFNNCSSPLVFNATHTIVSSMATGSTGSARIILPPGYGYVTGSYACNASFHCATSKGVFINGAGQSYIDLAIPAGMTSGNTFNYSFAIEKISSVACSNYRVLLQTIDKVADVGCSSAPGGACSNIAIQTGSASYEYTISNPTFAITSFKGTYNADNYSGSITINNTSTSNQTNDIPLKIGFYCADVSGNSTGSLLATYTMTNSIAAGATVTENYTFSGASACGQGKIIAVISTDNNCICETVSKTSDPLPIATNDSYCYEQGAISTTLNVVSNDTTGKSIIPSTVNLVVPLGATGIVTDSDGDSISMTIDSEGTWSVNETSGEITFTLLSNTILNPKAIQYNARDSAGNVSNNATVVAKAALKQVGTLDSSCNTDGSGYTLNLVVNGTAPYLVTGTGAPGTWSGNNWTSNTITAGTNYNVSIQDANACNSVVVSGVAPVCCTFKVTNPTFSSTTISCYEQLPAAKSLTKLEFELLGNADGVIGNSSCGVIVITASNAPNTGCDGNVIRTYTVTEYADTNNNKVRDADEDMILNTVDFIQTFTIQSLDFVIPPHQSATVECASDIVAPIVPIVKDYCGNVLTPSMPIVSATPSCEGEVTYTYTFTDCSGHTRNWVYTYTIDDTVAPTGTAPADVTLQCIAEIPTADVNLITDVADNCNGGVTVTVSDSNNGGSGGINDPYILKRTYTLKDCSGLVTNLIQTITVKNTGTTTIPVLADLLLEGCSGTPVAPIINKGCTGTITGTTTTVFPIIQEGTTVVTWVFDDGHGNVIRANQNVILNNVIEAPISAGDQTECALKSIQTLTAAVTVPAGKQVIWYDAPIAGNIVASPILNSVGSVTYYAETVDLASGCNSLVRTPVTLTLYNCSIGLIKKVVFDDNNKDGYAQVGETVSYRFEITNFGDVPLTNVSVTDSKDGLILTGDPINLGVAETNTTEFKGIYKLTQADINLGKVINQATVKGTTPFNTIVTDISDDSSLSEDKPTVLDITKCVIKVSNAISPNDDGLNDAFYIGGLECYPDNTVEIYNRWGVLVFERDRYNNVDRVFKGISEGRATISQSSGLPAGTYFYIIKYKDVNNCATQEKSGYLYLTR</sequence>
<dbReference type="Proteomes" id="UP001270053">
    <property type="component" value="Unassembled WGS sequence"/>
</dbReference>
<gene>
    <name evidence="3" type="ORF">SGQ18_13485</name>
    <name evidence="4" type="ORF">SGQ44_13385</name>
</gene>
<evidence type="ECO:0000313" key="3">
    <source>
        <dbReference type="EMBL" id="MDX6183175.1"/>
    </source>
</evidence>
<feature type="domain" description="HYR-like" evidence="1">
    <location>
        <begin position="1841"/>
        <end position="1911"/>
    </location>
</feature>
<evidence type="ECO:0000259" key="2">
    <source>
        <dbReference type="Pfam" id="PF24346"/>
    </source>
</evidence>